<dbReference type="PANTHER" id="PTHR43433:SF5">
    <property type="entry name" value="AB HYDROLASE-1 DOMAIN-CONTAINING PROTEIN"/>
    <property type="match status" value="1"/>
</dbReference>
<dbReference type="GeneID" id="54558005"/>
<dbReference type="GO" id="GO:0004806">
    <property type="term" value="F:triacylglycerol lipase activity"/>
    <property type="evidence" value="ECO:0007669"/>
    <property type="project" value="TreeGrafter"/>
</dbReference>
<protein>
    <recommendedName>
        <fullName evidence="1">AB hydrolase-1 domain-containing protein</fullName>
    </recommendedName>
</protein>
<evidence type="ECO:0000313" key="2">
    <source>
        <dbReference type="EMBL" id="KAF2171023.1"/>
    </source>
</evidence>
<proteinExistence type="predicted"/>
<dbReference type="InterPro" id="IPR050471">
    <property type="entry name" value="AB_hydrolase"/>
</dbReference>
<gene>
    <name evidence="2" type="ORF">M409DRAFT_18996</name>
</gene>
<keyword evidence="3" id="KW-1185">Reference proteome</keyword>
<organism evidence="2 3">
    <name type="scientific">Zasmidium cellare ATCC 36951</name>
    <dbReference type="NCBI Taxonomy" id="1080233"/>
    <lineage>
        <taxon>Eukaryota</taxon>
        <taxon>Fungi</taxon>
        <taxon>Dikarya</taxon>
        <taxon>Ascomycota</taxon>
        <taxon>Pezizomycotina</taxon>
        <taxon>Dothideomycetes</taxon>
        <taxon>Dothideomycetidae</taxon>
        <taxon>Mycosphaerellales</taxon>
        <taxon>Mycosphaerellaceae</taxon>
        <taxon>Zasmidium</taxon>
    </lineage>
</organism>
<dbReference type="EMBL" id="ML993584">
    <property type="protein sequence ID" value="KAF2171023.1"/>
    <property type="molecule type" value="Genomic_DNA"/>
</dbReference>
<dbReference type="GO" id="GO:0046503">
    <property type="term" value="P:glycerolipid catabolic process"/>
    <property type="evidence" value="ECO:0007669"/>
    <property type="project" value="TreeGrafter"/>
</dbReference>
<accession>A0A6A6CWD1</accession>
<evidence type="ECO:0000313" key="3">
    <source>
        <dbReference type="Proteomes" id="UP000799537"/>
    </source>
</evidence>
<sequence>MPFEPTYGTTHNEGCDLKFWHQGSGPLLMLVPGGGGIGRQYNRLFEYLADSYHVCTLDRRQNGGSTVEQGKYTFLNPAQQARDVIAVMKALGCEKMHYYGNSGGGIIGLTLAVNYPQYLSHIISHEAPTISLLPDAVDLTEWTYGTLALYKEKGSAAAWNSFAGMLTGYEDLAPGEDPSSEDKSNFWQWEYIVFNTWCPDLRRIRTNNVSIAVAVGKDSKDAWYARTVKEHKDIIQCPYYVFPGPHTGFWYYPKDFAQSLKTVFNDLETGKAKNNAH</sequence>
<dbReference type="OrthoDB" id="8119704at2759"/>
<dbReference type="Pfam" id="PF00561">
    <property type="entry name" value="Abhydrolase_1"/>
    <property type="match status" value="1"/>
</dbReference>
<dbReference type="InterPro" id="IPR029058">
    <property type="entry name" value="AB_hydrolase_fold"/>
</dbReference>
<name>A0A6A6CWD1_ZASCE</name>
<dbReference type="PANTHER" id="PTHR43433">
    <property type="entry name" value="HYDROLASE, ALPHA/BETA FOLD FAMILY PROTEIN"/>
    <property type="match status" value="1"/>
</dbReference>
<dbReference type="AlphaFoldDB" id="A0A6A6CWD1"/>
<dbReference type="Gene3D" id="3.40.50.1820">
    <property type="entry name" value="alpha/beta hydrolase"/>
    <property type="match status" value="1"/>
</dbReference>
<dbReference type="RefSeq" id="XP_033671912.1">
    <property type="nucleotide sequence ID" value="XM_033804733.1"/>
</dbReference>
<dbReference type="InterPro" id="IPR000073">
    <property type="entry name" value="AB_hydrolase_1"/>
</dbReference>
<reference evidence="2" key="1">
    <citation type="journal article" date="2020" name="Stud. Mycol.">
        <title>101 Dothideomycetes genomes: a test case for predicting lifestyles and emergence of pathogens.</title>
        <authorList>
            <person name="Haridas S."/>
            <person name="Albert R."/>
            <person name="Binder M."/>
            <person name="Bloem J."/>
            <person name="Labutti K."/>
            <person name="Salamov A."/>
            <person name="Andreopoulos B."/>
            <person name="Baker S."/>
            <person name="Barry K."/>
            <person name="Bills G."/>
            <person name="Bluhm B."/>
            <person name="Cannon C."/>
            <person name="Castanera R."/>
            <person name="Culley D."/>
            <person name="Daum C."/>
            <person name="Ezra D."/>
            <person name="Gonzalez J."/>
            <person name="Henrissat B."/>
            <person name="Kuo A."/>
            <person name="Liang C."/>
            <person name="Lipzen A."/>
            <person name="Lutzoni F."/>
            <person name="Magnuson J."/>
            <person name="Mondo S."/>
            <person name="Nolan M."/>
            <person name="Ohm R."/>
            <person name="Pangilinan J."/>
            <person name="Park H.-J."/>
            <person name="Ramirez L."/>
            <person name="Alfaro M."/>
            <person name="Sun H."/>
            <person name="Tritt A."/>
            <person name="Yoshinaga Y."/>
            <person name="Zwiers L.-H."/>
            <person name="Turgeon B."/>
            <person name="Goodwin S."/>
            <person name="Spatafora J."/>
            <person name="Crous P."/>
            <person name="Grigoriev I."/>
        </authorList>
    </citation>
    <scope>NUCLEOTIDE SEQUENCE</scope>
    <source>
        <strain evidence="2">ATCC 36951</strain>
    </source>
</reference>
<evidence type="ECO:0000259" key="1">
    <source>
        <dbReference type="Pfam" id="PF00561"/>
    </source>
</evidence>
<feature type="domain" description="AB hydrolase-1" evidence="1">
    <location>
        <begin position="26"/>
        <end position="152"/>
    </location>
</feature>
<dbReference type="SUPFAM" id="SSF53474">
    <property type="entry name" value="alpha/beta-Hydrolases"/>
    <property type="match status" value="1"/>
</dbReference>
<dbReference type="Proteomes" id="UP000799537">
    <property type="component" value="Unassembled WGS sequence"/>
</dbReference>